<dbReference type="SUPFAM" id="SSF48371">
    <property type="entry name" value="ARM repeat"/>
    <property type="match status" value="1"/>
</dbReference>
<name>A0A2S9XYS1_9BACT</name>
<comment type="caution">
    <text evidence="1">The sequence shown here is derived from an EMBL/GenBank/DDBJ whole genome shotgun (WGS) entry which is preliminary data.</text>
</comment>
<accession>A0A2S9XYS1</accession>
<sequence>MLFGSGRGKTRVEKLTKRITNQYNQSVDRYGAMEDLLKLGAQSWEKAEKLAEGSPEREALERQSEDAYVALLKRFEMNASKSIDDEEEKGWLYNRLSAIGKPLLGPIKRFCKDADGIAWALRIVEDVANEREEWEILDALLEFHPPVYERDPSAKLQMLTHIKEIEDERVREILSSYLDDPDENVRFFCVDALITNAEEQAKGALIKHLDAAGEDSVRLCSRILDGFADLGWDLSEHAAVIRKHLDDDHAFDGKMLTRR</sequence>
<dbReference type="InterPro" id="IPR016024">
    <property type="entry name" value="ARM-type_fold"/>
</dbReference>
<gene>
    <name evidence="1" type="ORF">ENSA5_31230</name>
</gene>
<dbReference type="AlphaFoldDB" id="A0A2S9XYS1"/>
<protein>
    <recommendedName>
        <fullName evidence="3">HEAT repeat protein</fullName>
    </recommendedName>
</protein>
<dbReference type="Gene3D" id="1.25.10.10">
    <property type="entry name" value="Leucine-rich Repeat Variant"/>
    <property type="match status" value="1"/>
</dbReference>
<proteinExistence type="predicted"/>
<keyword evidence="2" id="KW-1185">Reference proteome</keyword>
<organism evidence="1 2">
    <name type="scientific">Enhygromyxa salina</name>
    <dbReference type="NCBI Taxonomy" id="215803"/>
    <lineage>
        <taxon>Bacteria</taxon>
        <taxon>Pseudomonadati</taxon>
        <taxon>Myxococcota</taxon>
        <taxon>Polyangia</taxon>
        <taxon>Nannocystales</taxon>
        <taxon>Nannocystaceae</taxon>
        <taxon>Enhygromyxa</taxon>
    </lineage>
</organism>
<dbReference type="InterPro" id="IPR011989">
    <property type="entry name" value="ARM-like"/>
</dbReference>
<evidence type="ECO:0008006" key="3">
    <source>
        <dbReference type="Google" id="ProtNLM"/>
    </source>
</evidence>
<dbReference type="Proteomes" id="UP000237968">
    <property type="component" value="Unassembled WGS sequence"/>
</dbReference>
<reference evidence="1 2" key="1">
    <citation type="submission" date="2018-03" db="EMBL/GenBank/DDBJ databases">
        <title>Draft Genome Sequences of the Obligatory Marine Myxobacteria Enhygromyxa salina SWB005.</title>
        <authorList>
            <person name="Poehlein A."/>
            <person name="Moghaddam J.A."/>
            <person name="Harms H."/>
            <person name="Alanjari M."/>
            <person name="Koenig G.M."/>
            <person name="Daniel R."/>
            <person name="Schaeberle T.F."/>
        </authorList>
    </citation>
    <scope>NUCLEOTIDE SEQUENCE [LARGE SCALE GENOMIC DNA]</scope>
    <source>
        <strain evidence="1 2">SWB005</strain>
    </source>
</reference>
<evidence type="ECO:0000313" key="1">
    <source>
        <dbReference type="EMBL" id="PRP97890.1"/>
    </source>
</evidence>
<evidence type="ECO:0000313" key="2">
    <source>
        <dbReference type="Proteomes" id="UP000237968"/>
    </source>
</evidence>
<dbReference type="EMBL" id="PVNK01000148">
    <property type="protein sequence ID" value="PRP97890.1"/>
    <property type="molecule type" value="Genomic_DNA"/>
</dbReference>